<gene>
    <name evidence="7" type="primary">101890253</name>
    <name evidence="9" type="synonym">LOC101890253</name>
</gene>
<organism evidence="7">
    <name type="scientific">Musca domestica</name>
    <name type="common">House fly</name>
    <dbReference type="NCBI Taxonomy" id="7370"/>
    <lineage>
        <taxon>Eukaryota</taxon>
        <taxon>Metazoa</taxon>
        <taxon>Ecdysozoa</taxon>
        <taxon>Arthropoda</taxon>
        <taxon>Hexapoda</taxon>
        <taxon>Insecta</taxon>
        <taxon>Pterygota</taxon>
        <taxon>Neoptera</taxon>
        <taxon>Endopterygota</taxon>
        <taxon>Diptera</taxon>
        <taxon>Brachycera</taxon>
        <taxon>Muscomorpha</taxon>
        <taxon>Muscoidea</taxon>
        <taxon>Muscidae</taxon>
        <taxon>Musca</taxon>
    </lineage>
</organism>
<evidence type="ECO:0000256" key="6">
    <source>
        <dbReference type="SAM" id="SignalP"/>
    </source>
</evidence>
<dbReference type="GO" id="GO:0005576">
    <property type="term" value="C:extracellular region"/>
    <property type="evidence" value="ECO:0007669"/>
    <property type="project" value="UniProtKB-SubCell"/>
</dbReference>
<evidence type="ECO:0000313" key="7">
    <source>
        <dbReference type="EnsemblMetazoa" id="MDOA002566-PA"/>
    </source>
</evidence>
<keyword evidence="6" id="KW-0732">Signal</keyword>
<evidence type="ECO:0000256" key="3">
    <source>
        <dbReference type="ARBA" id="ARBA00022815"/>
    </source>
</evidence>
<feature type="chain" id="PRO_5044560043" evidence="6">
    <location>
        <begin position="27"/>
        <end position="161"/>
    </location>
</feature>
<reference evidence="9" key="2">
    <citation type="submission" date="2025-04" db="UniProtKB">
        <authorList>
            <consortium name="RefSeq"/>
        </authorList>
    </citation>
    <scope>IDENTIFICATION</scope>
    <source>
        <strain evidence="9">Aabys</strain>
    </source>
</reference>
<dbReference type="VEuPathDB" id="VectorBase:MDOA002566"/>
<evidence type="ECO:0000313" key="9">
    <source>
        <dbReference type="RefSeq" id="XP_005183116.1"/>
    </source>
</evidence>
<keyword evidence="4" id="KW-0527">Neuropeptide</keyword>
<name>A0A1I8M9C7_MUSDO</name>
<keyword evidence="3" id="KW-0027">Amidation</keyword>
<accession>A0A1I8M9C7</accession>
<reference evidence="7" key="1">
    <citation type="submission" date="2020-05" db="UniProtKB">
        <authorList>
            <consortium name="EnsemblMetazoa"/>
        </authorList>
    </citation>
    <scope>IDENTIFICATION</scope>
    <source>
        <strain evidence="7">Aabys</strain>
    </source>
</reference>
<dbReference type="EnsemblMetazoa" id="MDOA002566-RA">
    <property type="protein sequence ID" value="MDOA002566-PA"/>
    <property type="gene ID" value="MDOA002566"/>
</dbReference>
<evidence type="ECO:0000256" key="1">
    <source>
        <dbReference type="ARBA" id="ARBA00004613"/>
    </source>
</evidence>
<evidence type="ECO:0000256" key="5">
    <source>
        <dbReference type="SAM" id="MobiDB-lite"/>
    </source>
</evidence>
<dbReference type="GO" id="GO:0007218">
    <property type="term" value="P:neuropeptide signaling pathway"/>
    <property type="evidence" value="ECO:0007669"/>
    <property type="project" value="UniProtKB-KW"/>
</dbReference>
<feature type="signal peptide" evidence="6">
    <location>
        <begin position="1"/>
        <end position="26"/>
    </location>
</feature>
<dbReference type="KEGG" id="mde:101890253"/>
<dbReference type="STRING" id="7370.A0A1I8M9C7"/>
<dbReference type="VEuPathDB" id="VectorBase:MDOMA2_010364"/>
<evidence type="ECO:0000256" key="4">
    <source>
        <dbReference type="ARBA" id="ARBA00023320"/>
    </source>
</evidence>
<keyword evidence="2" id="KW-0964">Secreted</keyword>
<protein>
    <submittedName>
        <fullName evidence="9">Cardio acceleratory peptide 2b</fullName>
    </submittedName>
</protein>
<dbReference type="OrthoDB" id="6430009at2759"/>
<proteinExistence type="predicted"/>
<dbReference type="RefSeq" id="XP_005183116.1">
    <property type="nucleotide sequence ID" value="XM_005183059.3"/>
</dbReference>
<keyword evidence="8" id="KW-1185">Reference proteome</keyword>
<evidence type="ECO:0000256" key="2">
    <source>
        <dbReference type="ARBA" id="ARBA00022525"/>
    </source>
</evidence>
<dbReference type="InterPro" id="IPR013231">
    <property type="entry name" value="Periviscerokinin"/>
</dbReference>
<dbReference type="Pfam" id="PF08259">
    <property type="entry name" value="Periviscerokin"/>
    <property type="match status" value="1"/>
</dbReference>
<dbReference type="Proteomes" id="UP001652621">
    <property type="component" value="Unplaced"/>
</dbReference>
<feature type="region of interest" description="Disordered" evidence="5">
    <location>
        <begin position="124"/>
        <end position="161"/>
    </location>
</feature>
<dbReference type="AlphaFoldDB" id="A0A1I8M9C7"/>
<sequence length="161" mass="17764">MMKSLNCADLVFCSVLFLAICSYSKAELEQTKNRRAGGTSGLYAFPRVGRSDPSLTMGNVHNSEAENAAAAAFDALYAGSFEEYEEYPKSDLKRASLFNAPRVGRMDPEVRKWARFLAMQQSLDKRAGPSATTGVWFGPRLGKRSVDSQSVDTTKGQKEEY</sequence>
<comment type="subcellular location">
    <subcellularLocation>
        <location evidence="1">Secreted</location>
    </subcellularLocation>
</comment>
<evidence type="ECO:0000313" key="8">
    <source>
        <dbReference type="Proteomes" id="UP001652621"/>
    </source>
</evidence>